<dbReference type="InterPro" id="IPR036250">
    <property type="entry name" value="AcylCo_DH-like_C"/>
</dbReference>
<dbReference type="InterPro" id="IPR009100">
    <property type="entry name" value="AcylCoA_DH/oxidase_NM_dom_sf"/>
</dbReference>
<keyword evidence="3" id="KW-0285">Flavoprotein</keyword>
<evidence type="ECO:0000256" key="4">
    <source>
        <dbReference type="ARBA" id="ARBA00022827"/>
    </source>
</evidence>
<dbReference type="EMBL" id="JAVDYG010000001">
    <property type="protein sequence ID" value="MDR7364587.1"/>
    <property type="molecule type" value="Genomic_DNA"/>
</dbReference>
<comment type="cofactor">
    <cofactor evidence="1">
        <name>FAD</name>
        <dbReference type="ChEBI" id="CHEBI:57692"/>
    </cofactor>
</comment>
<dbReference type="SUPFAM" id="SSF56645">
    <property type="entry name" value="Acyl-CoA dehydrogenase NM domain-like"/>
    <property type="match status" value="1"/>
</dbReference>
<evidence type="ECO:0000313" key="8">
    <source>
        <dbReference type="EMBL" id="MDR7364587.1"/>
    </source>
</evidence>
<evidence type="ECO:0000313" key="9">
    <source>
        <dbReference type="Proteomes" id="UP001183648"/>
    </source>
</evidence>
<gene>
    <name evidence="8" type="ORF">J2S63_004140</name>
</gene>
<accession>A0ABU2C1S4</accession>
<keyword evidence="4" id="KW-0274">FAD</keyword>
<comment type="similarity">
    <text evidence="2">Belongs to the acyl-CoA dehydrogenase family.</text>
</comment>
<organism evidence="8 9">
    <name type="scientific">Nocardioides marmoribigeumensis</name>
    <dbReference type="NCBI Taxonomy" id="433649"/>
    <lineage>
        <taxon>Bacteria</taxon>
        <taxon>Bacillati</taxon>
        <taxon>Actinomycetota</taxon>
        <taxon>Actinomycetes</taxon>
        <taxon>Propionibacteriales</taxon>
        <taxon>Nocardioidaceae</taxon>
        <taxon>Nocardioides</taxon>
    </lineage>
</organism>
<evidence type="ECO:0000256" key="1">
    <source>
        <dbReference type="ARBA" id="ARBA00001974"/>
    </source>
</evidence>
<feature type="domain" description="Acyl-CoA dehydrogenase/oxidase C-terminal" evidence="6">
    <location>
        <begin position="178"/>
        <end position="313"/>
    </location>
</feature>
<evidence type="ECO:0000259" key="6">
    <source>
        <dbReference type="Pfam" id="PF00441"/>
    </source>
</evidence>
<keyword evidence="9" id="KW-1185">Reference proteome</keyword>
<evidence type="ECO:0000256" key="2">
    <source>
        <dbReference type="ARBA" id="ARBA00009347"/>
    </source>
</evidence>
<evidence type="ECO:0000259" key="7">
    <source>
        <dbReference type="Pfam" id="PF02771"/>
    </source>
</evidence>
<name>A0ABU2C1S4_9ACTN</name>
<reference evidence="8 9" key="1">
    <citation type="submission" date="2023-07" db="EMBL/GenBank/DDBJ databases">
        <title>Sequencing the genomes of 1000 actinobacteria strains.</title>
        <authorList>
            <person name="Klenk H.-P."/>
        </authorList>
    </citation>
    <scope>NUCLEOTIDE SEQUENCE [LARGE SCALE GENOMIC DNA]</scope>
    <source>
        <strain evidence="8 9">DSM 19426</strain>
    </source>
</reference>
<dbReference type="InterPro" id="IPR013786">
    <property type="entry name" value="AcylCoA_DH/ox_N"/>
</dbReference>
<feature type="domain" description="Acyl-CoA dehydrogenase/oxidase N-terminal" evidence="7">
    <location>
        <begin position="6"/>
        <end position="84"/>
    </location>
</feature>
<evidence type="ECO:0000256" key="3">
    <source>
        <dbReference type="ARBA" id="ARBA00022630"/>
    </source>
</evidence>
<dbReference type="Gene3D" id="1.10.540.10">
    <property type="entry name" value="Acyl-CoA dehydrogenase/oxidase, N-terminal domain"/>
    <property type="match status" value="1"/>
</dbReference>
<dbReference type="PANTHER" id="PTHR43884">
    <property type="entry name" value="ACYL-COA DEHYDROGENASE"/>
    <property type="match status" value="1"/>
</dbReference>
<sequence length="321" mass="33690">MRFELTEEQRGFGASLADLLKGADVVGAARAWGSGSPEAGLTLWRRLADQGLCALVVPESAGGLGGSPVDLCVAFEQLGRHAVPGPWVESAAYLPVALAPSSTVLGALAEGEIGTVAALPVVPRALDAHVADHVFLSSGQSLSTASAGSSYDSIDPARTLFDVLPGDEVEAGDLHRAFDLAVLATSAQLLGLGEHLLSTTVDYVKQRKQFGREIGSYQALKHRLADVRIALDFVRPLVFGAAVQWEGPDRSRDVAAAKVAASDGAHLAARTALQLHGAIGYTQEYDASVWILRTRALVSAWGTPQQARRRVLASLEDGARA</sequence>
<dbReference type="Gene3D" id="1.20.140.10">
    <property type="entry name" value="Butyryl-CoA Dehydrogenase, subunit A, domain 3"/>
    <property type="match status" value="1"/>
</dbReference>
<proteinExistence type="inferred from homology"/>
<dbReference type="RefSeq" id="WP_310306377.1">
    <property type="nucleotide sequence ID" value="NZ_BAAAPS010000006.1"/>
</dbReference>
<keyword evidence="5" id="KW-0560">Oxidoreductase</keyword>
<dbReference type="Pfam" id="PF00441">
    <property type="entry name" value="Acyl-CoA_dh_1"/>
    <property type="match status" value="1"/>
</dbReference>
<comment type="caution">
    <text evidence="8">The sequence shown here is derived from an EMBL/GenBank/DDBJ whole genome shotgun (WGS) entry which is preliminary data.</text>
</comment>
<dbReference type="PANTHER" id="PTHR43884:SF20">
    <property type="entry name" value="ACYL-COA DEHYDROGENASE FADE28"/>
    <property type="match status" value="1"/>
</dbReference>
<dbReference type="InterPro" id="IPR037069">
    <property type="entry name" value="AcylCoA_DH/ox_N_sf"/>
</dbReference>
<dbReference type="Proteomes" id="UP001183648">
    <property type="component" value="Unassembled WGS sequence"/>
</dbReference>
<protein>
    <submittedName>
        <fullName evidence="8">Alkylation response protein AidB-like acyl-CoA dehydrogenase</fullName>
    </submittedName>
</protein>
<dbReference type="InterPro" id="IPR009075">
    <property type="entry name" value="AcylCo_DH/oxidase_C"/>
</dbReference>
<dbReference type="SUPFAM" id="SSF47203">
    <property type="entry name" value="Acyl-CoA dehydrogenase C-terminal domain-like"/>
    <property type="match status" value="1"/>
</dbReference>
<evidence type="ECO:0000256" key="5">
    <source>
        <dbReference type="ARBA" id="ARBA00023002"/>
    </source>
</evidence>
<dbReference type="Pfam" id="PF02771">
    <property type="entry name" value="Acyl-CoA_dh_N"/>
    <property type="match status" value="1"/>
</dbReference>